<dbReference type="GO" id="GO:0009231">
    <property type="term" value="P:riboflavin biosynthetic process"/>
    <property type="evidence" value="ECO:0007669"/>
    <property type="project" value="UniProtKB-KW"/>
</dbReference>
<dbReference type="InterPro" id="IPR032677">
    <property type="entry name" value="GTP_cyclohydro_II"/>
</dbReference>
<dbReference type="Pfam" id="PF00925">
    <property type="entry name" value="GTP_cyclohydro2"/>
    <property type="match status" value="2"/>
</dbReference>
<keyword evidence="2" id="KW-0686">Riboflavin biosynthesis</keyword>
<dbReference type="InterPro" id="IPR036144">
    <property type="entry name" value="RibA-like_sf"/>
</dbReference>
<comment type="pathway">
    <text evidence="1">Cofactor biosynthesis; riboflavin biosynthesis.</text>
</comment>
<dbReference type="GO" id="GO:0008686">
    <property type="term" value="F:3,4-dihydroxy-2-butanone-4-phosphate synthase activity"/>
    <property type="evidence" value="ECO:0007669"/>
    <property type="project" value="TreeGrafter"/>
</dbReference>
<proteinExistence type="predicted"/>
<dbReference type="EMBL" id="UINC01019148">
    <property type="protein sequence ID" value="SVA80929.1"/>
    <property type="molecule type" value="Genomic_DNA"/>
</dbReference>
<dbReference type="AlphaFoldDB" id="A0A381YVD1"/>
<dbReference type="Gene3D" id="3.40.50.10990">
    <property type="entry name" value="GTP cyclohydrolase II"/>
    <property type="match status" value="2"/>
</dbReference>
<reference evidence="4" key="1">
    <citation type="submission" date="2018-05" db="EMBL/GenBank/DDBJ databases">
        <authorList>
            <person name="Lanie J.A."/>
            <person name="Ng W.-L."/>
            <person name="Kazmierczak K.M."/>
            <person name="Andrzejewski T.M."/>
            <person name="Davidsen T.M."/>
            <person name="Wayne K.J."/>
            <person name="Tettelin H."/>
            <person name="Glass J.I."/>
            <person name="Rusch D."/>
            <person name="Podicherti R."/>
            <person name="Tsui H.-C.T."/>
            <person name="Winkler M.E."/>
        </authorList>
    </citation>
    <scope>NUCLEOTIDE SEQUENCE</scope>
</reference>
<evidence type="ECO:0000256" key="2">
    <source>
        <dbReference type="ARBA" id="ARBA00022619"/>
    </source>
</evidence>
<accession>A0A381YVD1</accession>
<name>A0A381YVD1_9ZZZZ</name>
<sequence>MNVERKIYGTTLFIDESVIETRYGIFKMYTIQDLIHKGYVIALTYGDIQNEILYTRIHSSCITSETFRSQDCDCVQQLYGAFKKISEKGNGILFYLIQEGRGCGYVGKSRACMHVQYQEDKITTFDAYKMLGMKHDYRDYTSVKDICYMLDINPKFILMTNNPDKINGLRNLEFDIEKTETIEFKPNPFNQDYLISKQKTGHILYEAREKIQKYELNNQKCEPFTPYHLENCKRFIHVASYYLPIKPINNKIIISNDDYLLLKKNINFDIIFTKLPDNNFLIKATDKLISEFPKLLCKPYWFKMNCFFDIATHKDVLILQYGDCKINPIVRIHSESIVDRFPILDRENRNKYKKSIQKIISHGSGLIIHFYDDGRGSGFGGSIINKKYGRNITGIRHDSRDYRGISHLIKEFINPEEIILLYASERSQELSTQELKKANIIINRLVHIW</sequence>
<dbReference type="PANTHER" id="PTHR21327:SF38">
    <property type="entry name" value="3,4-DIHYDROXY-2-BUTANONE 4-PHOSPHATE SYNTHASE"/>
    <property type="match status" value="1"/>
</dbReference>
<feature type="domain" description="GTP cyclohydrolase II" evidence="3">
    <location>
        <begin position="16"/>
        <end position="177"/>
    </location>
</feature>
<evidence type="ECO:0000313" key="4">
    <source>
        <dbReference type="EMBL" id="SVA80929.1"/>
    </source>
</evidence>
<evidence type="ECO:0000256" key="1">
    <source>
        <dbReference type="ARBA" id="ARBA00005104"/>
    </source>
</evidence>
<evidence type="ECO:0000259" key="3">
    <source>
        <dbReference type="Pfam" id="PF00925"/>
    </source>
</evidence>
<gene>
    <name evidence="4" type="ORF">METZ01_LOCUS133783</name>
</gene>
<dbReference type="GO" id="GO:0005829">
    <property type="term" value="C:cytosol"/>
    <property type="evidence" value="ECO:0007669"/>
    <property type="project" value="TreeGrafter"/>
</dbReference>
<dbReference type="SUPFAM" id="SSF142695">
    <property type="entry name" value="RibA-like"/>
    <property type="match status" value="2"/>
</dbReference>
<dbReference type="PANTHER" id="PTHR21327">
    <property type="entry name" value="GTP CYCLOHYDROLASE II-RELATED"/>
    <property type="match status" value="1"/>
</dbReference>
<feature type="domain" description="GTP cyclohydrolase II" evidence="3">
    <location>
        <begin position="302"/>
        <end position="423"/>
    </location>
</feature>
<protein>
    <recommendedName>
        <fullName evidence="3">GTP cyclohydrolase II domain-containing protein</fullName>
    </recommendedName>
</protein>
<organism evidence="4">
    <name type="scientific">marine metagenome</name>
    <dbReference type="NCBI Taxonomy" id="408172"/>
    <lineage>
        <taxon>unclassified sequences</taxon>
        <taxon>metagenomes</taxon>
        <taxon>ecological metagenomes</taxon>
    </lineage>
</organism>